<sequence length="306" mass="34791">MENLPGNRTVLVNATVTQNDPEEEVKEEQTEKAKKFDTSKELPPPPIVESSPIPQRTRRPRYDTQVTVVNTADSESPDGREYAEYDSFVNDAVQDDFEAANQVDEISSSEALTDPLGANIVEMMKTQESSDTYPATIFEFYDYYKRKKLTSLRTLVRTVFSCPKTLALSFRLDDNEDNDVTDINSHDWDGLLRIYEVIDEHPLLEEAVRNSITILSCHHCFSDNWKPFPVGYRVVALLKLLLNPYLGNESGLAKMSTDTLHAAFLPWSTRCARENRSSPFTTVLKFSALRSRRTYSAFSLHSASRE</sequence>
<reference evidence="2 3" key="1">
    <citation type="journal article" date="2010" name="Science">
        <title>Plasticity of animal genome architecture unmasked by rapid evolution of a pelagic tunicate.</title>
        <authorList>
            <person name="Denoeud F."/>
            <person name="Henriet S."/>
            <person name="Mungpakdee S."/>
            <person name="Aury J.M."/>
            <person name="Da Silva C."/>
            <person name="Brinkmann H."/>
            <person name="Mikhaleva J."/>
            <person name="Olsen L.C."/>
            <person name="Jubin C."/>
            <person name="Canestro C."/>
            <person name="Bouquet J.M."/>
            <person name="Danks G."/>
            <person name="Poulain J."/>
            <person name="Campsteijn C."/>
            <person name="Adamski M."/>
            <person name="Cross I."/>
            <person name="Yadetie F."/>
            <person name="Muffato M."/>
            <person name="Louis A."/>
            <person name="Butcher S."/>
            <person name="Tsagkogeorga G."/>
            <person name="Konrad A."/>
            <person name="Singh S."/>
            <person name="Jensen M.F."/>
            <person name="Cong E.H."/>
            <person name="Eikeseth-Otteraa H."/>
            <person name="Noel B."/>
            <person name="Anthouard V."/>
            <person name="Porcel B.M."/>
            <person name="Kachouri-Lafond R."/>
            <person name="Nishino A."/>
            <person name="Ugolini M."/>
            <person name="Chourrout P."/>
            <person name="Nishida H."/>
            <person name="Aasland R."/>
            <person name="Huzurbazar S."/>
            <person name="Westhof E."/>
            <person name="Delsuc F."/>
            <person name="Lehrach H."/>
            <person name="Reinhardt R."/>
            <person name="Weissenbach J."/>
            <person name="Roy S.W."/>
            <person name="Artiguenave F."/>
            <person name="Postlethwait J.H."/>
            <person name="Manak J.R."/>
            <person name="Thompson E.M."/>
            <person name="Jaillon O."/>
            <person name="Du Pasquier L."/>
            <person name="Boudinot P."/>
            <person name="Liberles D.A."/>
            <person name="Volff J.N."/>
            <person name="Philippe H."/>
            <person name="Lenhard B."/>
            <person name="Roest Crollius H."/>
            <person name="Wincker P."/>
            <person name="Chourrout D."/>
        </authorList>
    </citation>
    <scope>NUCLEOTIDE SEQUENCE [LARGE SCALE GENOMIC DNA]</scope>
</reference>
<organism evidence="2 3">
    <name type="scientific">Oikopleura dioica</name>
    <name type="common">Tunicate</name>
    <dbReference type="NCBI Taxonomy" id="34765"/>
    <lineage>
        <taxon>Eukaryota</taxon>
        <taxon>Metazoa</taxon>
        <taxon>Chordata</taxon>
        <taxon>Tunicata</taxon>
        <taxon>Appendicularia</taxon>
        <taxon>Copelata</taxon>
        <taxon>Oikopleuridae</taxon>
        <taxon>Oikopleura</taxon>
    </lineage>
</organism>
<evidence type="ECO:0000256" key="1">
    <source>
        <dbReference type="SAM" id="MobiDB-lite"/>
    </source>
</evidence>
<evidence type="ECO:0000313" key="2">
    <source>
        <dbReference type="EMBL" id="CBY11693.1"/>
    </source>
</evidence>
<protein>
    <submittedName>
        <fullName evidence="2">Uncharacterized protein</fullName>
    </submittedName>
</protein>
<dbReference type="InParanoid" id="E4XPA5"/>
<proteinExistence type="predicted"/>
<dbReference type="Proteomes" id="UP000001307">
    <property type="component" value="Unassembled WGS sequence"/>
</dbReference>
<dbReference type="AlphaFoldDB" id="E4XPA5"/>
<feature type="region of interest" description="Disordered" evidence="1">
    <location>
        <begin position="1"/>
        <end position="61"/>
    </location>
</feature>
<keyword evidence="3" id="KW-1185">Reference proteome</keyword>
<name>E4XPA5_OIKDI</name>
<gene>
    <name evidence="2" type="ORF">GSOID_T00016870001</name>
</gene>
<dbReference type="EMBL" id="FN653091">
    <property type="protein sequence ID" value="CBY11693.1"/>
    <property type="molecule type" value="Genomic_DNA"/>
</dbReference>
<evidence type="ECO:0000313" key="3">
    <source>
        <dbReference type="Proteomes" id="UP000001307"/>
    </source>
</evidence>
<accession>E4XPA5</accession>
<feature type="compositionally biased region" description="Polar residues" evidence="1">
    <location>
        <begin position="10"/>
        <end position="19"/>
    </location>
</feature>
<feature type="compositionally biased region" description="Basic and acidic residues" evidence="1">
    <location>
        <begin position="27"/>
        <end position="40"/>
    </location>
</feature>